<dbReference type="RefSeq" id="WP_010033437.1">
    <property type="nucleotide sequence ID" value="NZ_CP025958.1"/>
</dbReference>
<sequence length="184" mass="20895">MDAVLEVNQPVNIPHLLALDQPDRCLLCKPAEVATGGQQLDDLAQWWLSEEQRTAWGVETFIEGRQESELKGMDAIFKIRHPDRSKPIFVFYVLVQHWDKKKLPHYQLQISFSARSMGLSGENAELVEDVEELFDQAREQTTAFRHEGLISISLHDQLPAHAITAIREAISELVIGLVALDWTV</sequence>
<proteinExistence type="predicted"/>
<evidence type="ECO:0000313" key="1">
    <source>
        <dbReference type="EMBL" id="AWM37055.1"/>
    </source>
</evidence>
<gene>
    <name evidence="1" type="ORF">C1280_08490</name>
</gene>
<dbReference type="EMBL" id="CP025958">
    <property type="protein sequence ID" value="AWM37055.1"/>
    <property type="molecule type" value="Genomic_DNA"/>
</dbReference>
<name>A0A2Z3H1P6_9BACT</name>
<protein>
    <submittedName>
        <fullName evidence="1">Uncharacterized protein</fullName>
    </submittedName>
</protein>
<dbReference type="Proteomes" id="UP000245802">
    <property type="component" value="Chromosome"/>
</dbReference>
<dbReference type="AlphaFoldDB" id="A0A2Z3H1P6"/>
<accession>A0A2Z3H1P6</accession>
<organism evidence="1 2">
    <name type="scientific">Gemmata obscuriglobus</name>
    <dbReference type="NCBI Taxonomy" id="114"/>
    <lineage>
        <taxon>Bacteria</taxon>
        <taxon>Pseudomonadati</taxon>
        <taxon>Planctomycetota</taxon>
        <taxon>Planctomycetia</taxon>
        <taxon>Gemmatales</taxon>
        <taxon>Gemmataceae</taxon>
        <taxon>Gemmata</taxon>
    </lineage>
</organism>
<dbReference type="KEGG" id="gog:C1280_08490"/>
<evidence type="ECO:0000313" key="2">
    <source>
        <dbReference type="Proteomes" id="UP000245802"/>
    </source>
</evidence>
<keyword evidence="2" id="KW-1185">Reference proteome</keyword>
<reference evidence="1 2" key="1">
    <citation type="submission" date="2018-01" db="EMBL/GenBank/DDBJ databases">
        <title>G. obscuriglobus.</title>
        <authorList>
            <person name="Franke J."/>
            <person name="Blomberg W."/>
            <person name="Selmecki A."/>
        </authorList>
    </citation>
    <scope>NUCLEOTIDE SEQUENCE [LARGE SCALE GENOMIC DNA]</scope>
    <source>
        <strain evidence="1 2">DSM 5831</strain>
    </source>
</reference>